<dbReference type="Gene3D" id="1.10.510.10">
    <property type="entry name" value="Transferase(Phosphotransferase) domain 1"/>
    <property type="match status" value="1"/>
</dbReference>
<dbReference type="InterPro" id="IPR011009">
    <property type="entry name" value="Kinase-like_dom_sf"/>
</dbReference>
<organism evidence="3 4">
    <name type="scientific">Deinandra increscens subsp. villosa</name>
    <dbReference type="NCBI Taxonomy" id="3103831"/>
    <lineage>
        <taxon>Eukaryota</taxon>
        <taxon>Viridiplantae</taxon>
        <taxon>Streptophyta</taxon>
        <taxon>Embryophyta</taxon>
        <taxon>Tracheophyta</taxon>
        <taxon>Spermatophyta</taxon>
        <taxon>Magnoliopsida</taxon>
        <taxon>eudicotyledons</taxon>
        <taxon>Gunneridae</taxon>
        <taxon>Pentapetalae</taxon>
        <taxon>asterids</taxon>
        <taxon>campanulids</taxon>
        <taxon>Asterales</taxon>
        <taxon>Asteraceae</taxon>
        <taxon>Asteroideae</taxon>
        <taxon>Heliantheae alliance</taxon>
        <taxon>Madieae</taxon>
        <taxon>Madiinae</taxon>
        <taxon>Deinandra</taxon>
    </lineage>
</organism>
<evidence type="ECO:0000313" key="3">
    <source>
        <dbReference type="EMBL" id="KAK9071094.1"/>
    </source>
</evidence>
<dbReference type="Proteomes" id="UP001408789">
    <property type="component" value="Unassembled WGS sequence"/>
</dbReference>
<gene>
    <name evidence="3" type="ORF">SSX86_009662</name>
</gene>
<dbReference type="InterPro" id="IPR001245">
    <property type="entry name" value="Ser-Thr/Tyr_kinase_cat_dom"/>
</dbReference>
<dbReference type="GO" id="GO:0005524">
    <property type="term" value="F:ATP binding"/>
    <property type="evidence" value="ECO:0007669"/>
    <property type="project" value="InterPro"/>
</dbReference>
<keyword evidence="4" id="KW-1185">Reference proteome</keyword>
<dbReference type="AlphaFoldDB" id="A0AAP0DHC4"/>
<evidence type="ECO:0000259" key="2">
    <source>
        <dbReference type="PROSITE" id="PS50011"/>
    </source>
</evidence>
<dbReference type="GO" id="GO:0004674">
    <property type="term" value="F:protein serine/threonine kinase activity"/>
    <property type="evidence" value="ECO:0007669"/>
    <property type="project" value="TreeGrafter"/>
</dbReference>
<dbReference type="SUPFAM" id="SSF56112">
    <property type="entry name" value="Protein kinase-like (PK-like)"/>
    <property type="match status" value="1"/>
</dbReference>
<proteinExistence type="predicted"/>
<dbReference type="PRINTS" id="PR00109">
    <property type="entry name" value="TYRKINASE"/>
</dbReference>
<sequence>MEPRPSTDLVNTNQELVNDVFETNLNTNKHSALKISNLDSKRFSTPQPQRPESGQGKPLARRKSMLDFRSPSICGPPRRLNSKKLHEKRTRKRTPSWPKLFERGKGGEVSSPKVDLSKLFLGSRFAHGAHSQLYHGMYKHETVAVKIIRVRDEDENKELGIRLEKQFVREVALLSCLHHKNVIKASARRQPPVFCVITEYLSKGSLRAYLHKLEDNNNNGEEEKGILSLEMIIKMALDIARGMEYVHSKGVIHRDLKPENILVTQDFQLKIADFGISCEEGYSDVVLDDLGTYRWMAPEMIKRKPYDRKVDVYGFGLILWEMVAGALPYKDMTSIQAAFAIMHKSLRPTIPTDCPPAMKTLIERCWSSDPRKRPEFLKVVKVLEEFEMVVAQQGNFNHLQYPTCLDERKITQCASYHQQMNAPTPKPRFS</sequence>
<dbReference type="PANTHER" id="PTHR44329:SF73">
    <property type="entry name" value="OS01G0201200 PROTEIN"/>
    <property type="match status" value="1"/>
</dbReference>
<feature type="compositionally biased region" description="Basic residues" evidence="1">
    <location>
        <begin position="80"/>
        <end position="94"/>
    </location>
</feature>
<dbReference type="PROSITE" id="PS50011">
    <property type="entry name" value="PROTEIN_KINASE_DOM"/>
    <property type="match status" value="1"/>
</dbReference>
<feature type="compositionally biased region" description="Polar residues" evidence="1">
    <location>
        <begin position="43"/>
        <end position="52"/>
    </location>
</feature>
<accession>A0AAP0DHC4</accession>
<dbReference type="Pfam" id="PF07714">
    <property type="entry name" value="PK_Tyr_Ser-Thr"/>
    <property type="match status" value="1"/>
</dbReference>
<dbReference type="CDD" id="cd13999">
    <property type="entry name" value="STKc_MAP3K-like"/>
    <property type="match status" value="1"/>
</dbReference>
<name>A0AAP0DHC4_9ASTR</name>
<reference evidence="3 4" key="1">
    <citation type="submission" date="2024-04" db="EMBL/GenBank/DDBJ databases">
        <title>The reference genome of an endangered Asteraceae, Deinandra increscens subsp. villosa, native to the Central Coast of California.</title>
        <authorList>
            <person name="Guilliams M."/>
            <person name="Hasenstab-Lehman K."/>
            <person name="Meyer R."/>
            <person name="Mcevoy S."/>
        </authorList>
    </citation>
    <scope>NUCLEOTIDE SEQUENCE [LARGE SCALE GENOMIC DNA]</scope>
    <source>
        <tissue evidence="3">Leaf</tissue>
    </source>
</reference>
<evidence type="ECO:0000256" key="1">
    <source>
        <dbReference type="SAM" id="MobiDB-lite"/>
    </source>
</evidence>
<dbReference type="InterPro" id="IPR000719">
    <property type="entry name" value="Prot_kinase_dom"/>
</dbReference>
<dbReference type="EMBL" id="JBCNJP010000011">
    <property type="protein sequence ID" value="KAK9071094.1"/>
    <property type="molecule type" value="Genomic_DNA"/>
</dbReference>
<dbReference type="PROSITE" id="PS00108">
    <property type="entry name" value="PROTEIN_KINASE_ST"/>
    <property type="match status" value="1"/>
</dbReference>
<protein>
    <recommendedName>
        <fullName evidence="2">Protein kinase domain-containing protein</fullName>
    </recommendedName>
</protein>
<feature type="domain" description="Protein kinase" evidence="2">
    <location>
        <begin position="119"/>
        <end position="387"/>
    </location>
</feature>
<dbReference type="SMART" id="SM00220">
    <property type="entry name" value="S_TKc"/>
    <property type="match status" value="1"/>
</dbReference>
<comment type="caution">
    <text evidence="3">The sequence shown here is derived from an EMBL/GenBank/DDBJ whole genome shotgun (WGS) entry which is preliminary data.</text>
</comment>
<evidence type="ECO:0000313" key="4">
    <source>
        <dbReference type="Proteomes" id="UP001408789"/>
    </source>
</evidence>
<dbReference type="InterPro" id="IPR008271">
    <property type="entry name" value="Ser/Thr_kinase_AS"/>
</dbReference>
<dbReference type="InterPro" id="IPR051681">
    <property type="entry name" value="Ser/Thr_Kinases-Pseudokinases"/>
</dbReference>
<feature type="region of interest" description="Disordered" evidence="1">
    <location>
        <begin position="36"/>
        <end position="107"/>
    </location>
</feature>
<dbReference type="Gene3D" id="3.30.200.20">
    <property type="entry name" value="Phosphorylase Kinase, domain 1"/>
    <property type="match status" value="1"/>
</dbReference>
<dbReference type="PANTHER" id="PTHR44329">
    <property type="entry name" value="SERINE/THREONINE-PROTEIN KINASE TNNI3K-RELATED"/>
    <property type="match status" value="1"/>
</dbReference>